<dbReference type="OrthoDB" id="9935880at2759"/>
<reference evidence="1" key="2">
    <citation type="submission" date="2025-09" db="UniProtKB">
        <authorList>
            <consortium name="Ensembl"/>
        </authorList>
    </citation>
    <scope>IDENTIFICATION</scope>
</reference>
<protein>
    <submittedName>
        <fullName evidence="1">Uncharacterized protein</fullName>
    </submittedName>
</protein>
<dbReference type="OMA" id="SMFSCAH"/>
<sequence>MLIAQGLPVLCSKLLFKIRPHLWHVDTEKLNSGMCSMFSCAHKIGHIRFRVIMHHSWLWNSRSGNGTIPKESMISAVLINKSTRKALKGREIKVDLPCHGNGQDSSPWRIHLGIHRLGHHQGQPCDNVQNRTEHSMWSCEESLDSTEPAIAFSIKEENSCPPEETISSDSTQTSVTSIWDYSSLNVSASKPVPSKLSYYPFPQKKNPKISEAARKLGLYVSH</sequence>
<evidence type="ECO:0000313" key="1">
    <source>
        <dbReference type="Ensembl" id="ENSNNAP00000021938.1"/>
    </source>
</evidence>
<dbReference type="PANTHER" id="PTHR36290:SF1">
    <property type="entry name" value="RIKEN CDNA D630039A03 GENE"/>
    <property type="match status" value="1"/>
</dbReference>
<name>A0A8C6XYW8_NAJNA</name>
<proteinExistence type="predicted"/>
<dbReference type="AlphaFoldDB" id="A0A8C6XYW8"/>
<reference evidence="1" key="1">
    <citation type="submission" date="2025-08" db="UniProtKB">
        <authorList>
            <consortium name="Ensembl"/>
        </authorList>
    </citation>
    <scope>IDENTIFICATION</scope>
</reference>
<dbReference type="PANTHER" id="PTHR36290">
    <property type="entry name" value="RIKEN CDNA D630039A03 GENE"/>
    <property type="match status" value="1"/>
</dbReference>
<evidence type="ECO:0000313" key="2">
    <source>
        <dbReference type="Proteomes" id="UP000694559"/>
    </source>
</evidence>
<keyword evidence="2" id="KW-1185">Reference proteome</keyword>
<dbReference type="GeneTree" id="ENSGT00990000211963"/>
<accession>A0A8C6XYW8</accession>
<dbReference type="Ensembl" id="ENSNNAT00000022998.1">
    <property type="protein sequence ID" value="ENSNNAP00000021938.1"/>
    <property type="gene ID" value="ENSNNAG00000014486.1"/>
</dbReference>
<organism evidence="1 2">
    <name type="scientific">Naja naja</name>
    <name type="common">Indian cobra</name>
    <dbReference type="NCBI Taxonomy" id="35670"/>
    <lineage>
        <taxon>Eukaryota</taxon>
        <taxon>Metazoa</taxon>
        <taxon>Chordata</taxon>
        <taxon>Craniata</taxon>
        <taxon>Vertebrata</taxon>
        <taxon>Euteleostomi</taxon>
        <taxon>Lepidosauria</taxon>
        <taxon>Squamata</taxon>
        <taxon>Bifurcata</taxon>
        <taxon>Unidentata</taxon>
        <taxon>Episquamata</taxon>
        <taxon>Toxicofera</taxon>
        <taxon>Serpentes</taxon>
        <taxon>Colubroidea</taxon>
        <taxon>Elapidae</taxon>
        <taxon>Elapinae</taxon>
        <taxon>Naja</taxon>
    </lineage>
</organism>
<dbReference type="Proteomes" id="UP000694559">
    <property type="component" value="Unplaced"/>
</dbReference>